<dbReference type="InterPro" id="IPR006707">
    <property type="entry name" value="T7SS_EccD"/>
</dbReference>
<evidence type="ECO:0000256" key="2">
    <source>
        <dbReference type="ARBA" id="ARBA00006162"/>
    </source>
</evidence>
<evidence type="ECO:0000256" key="4">
    <source>
        <dbReference type="ARBA" id="ARBA00022692"/>
    </source>
</evidence>
<organism evidence="9 10">
    <name type="scientific">Saccharopolyspora oryzae</name>
    <dbReference type="NCBI Taxonomy" id="2997343"/>
    <lineage>
        <taxon>Bacteria</taxon>
        <taxon>Bacillati</taxon>
        <taxon>Actinomycetota</taxon>
        <taxon>Actinomycetes</taxon>
        <taxon>Pseudonocardiales</taxon>
        <taxon>Pseudonocardiaceae</taxon>
        <taxon>Saccharopolyspora</taxon>
    </lineage>
</organism>
<keyword evidence="10" id="KW-1185">Reference proteome</keyword>
<protein>
    <submittedName>
        <fullName evidence="9">Type VII secretion integral membrane protein EccD</fullName>
    </submittedName>
</protein>
<feature type="transmembrane region" description="Helical" evidence="7">
    <location>
        <begin position="225"/>
        <end position="244"/>
    </location>
</feature>
<feature type="transmembrane region" description="Helical" evidence="7">
    <location>
        <begin position="304"/>
        <end position="326"/>
    </location>
</feature>
<evidence type="ECO:0000256" key="1">
    <source>
        <dbReference type="ARBA" id="ARBA00004651"/>
    </source>
</evidence>
<dbReference type="RefSeq" id="WP_270953385.1">
    <property type="nucleotide sequence ID" value="NZ_JAQGLA010000092.1"/>
</dbReference>
<gene>
    <name evidence="9" type="primary">eccD</name>
    <name evidence="9" type="ORF">OU415_32775</name>
</gene>
<evidence type="ECO:0000256" key="3">
    <source>
        <dbReference type="ARBA" id="ARBA00022475"/>
    </source>
</evidence>
<keyword evidence="5 7" id="KW-1133">Transmembrane helix</keyword>
<evidence type="ECO:0000256" key="5">
    <source>
        <dbReference type="ARBA" id="ARBA00022989"/>
    </source>
</evidence>
<dbReference type="Pfam" id="PF08817">
    <property type="entry name" value="YukD"/>
    <property type="match status" value="1"/>
</dbReference>
<evidence type="ECO:0000313" key="10">
    <source>
        <dbReference type="Proteomes" id="UP001210380"/>
    </source>
</evidence>
<comment type="similarity">
    <text evidence="2">Belongs to the EccD/Snm4 family.</text>
</comment>
<keyword evidence="6 7" id="KW-0472">Membrane</keyword>
<comment type="subcellular location">
    <subcellularLocation>
        <location evidence="1">Cell membrane</location>
        <topology evidence="1">Multi-pass membrane protein</topology>
    </subcellularLocation>
</comment>
<dbReference type="InterPro" id="IPR044049">
    <property type="entry name" value="EccD_transm"/>
</dbReference>
<feature type="transmembrane region" description="Helical" evidence="7">
    <location>
        <begin position="200"/>
        <end position="218"/>
    </location>
</feature>
<proteinExistence type="inferred from homology"/>
<dbReference type="Pfam" id="PF19053">
    <property type="entry name" value="EccD"/>
    <property type="match status" value="1"/>
</dbReference>
<evidence type="ECO:0000256" key="7">
    <source>
        <dbReference type="SAM" id="Phobius"/>
    </source>
</evidence>
<keyword evidence="3" id="KW-1003">Cell membrane</keyword>
<dbReference type="EMBL" id="JAQGLA010000092">
    <property type="protein sequence ID" value="MDA3630242.1"/>
    <property type="molecule type" value="Genomic_DNA"/>
</dbReference>
<feature type="transmembrane region" description="Helical" evidence="7">
    <location>
        <begin position="332"/>
        <end position="349"/>
    </location>
</feature>
<accession>A0ABT4VAB4</accession>
<evidence type="ECO:0000256" key="6">
    <source>
        <dbReference type="ARBA" id="ARBA00023136"/>
    </source>
</evidence>
<feature type="transmembrane region" description="Helical" evidence="7">
    <location>
        <begin position="172"/>
        <end position="194"/>
    </location>
</feature>
<evidence type="ECO:0000259" key="8">
    <source>
        <dbReference type="Pfam" id="PF19053"/>
    </source>
</evidence>
<feature type="transmembrane region" description="Helical" evidence="7">
    <location>
        <begin position="356"/>
        <end position="374"/>
    </location>
</feature>
<feature type="transmembrane region" description="Helical" evidence="7">
    <location>
        <begin position="386"/>
        <end position="404"/>
    </location>
</feature>
<dbReference type="NCBIfam" id="TIGR03920">
    <property type="entry name" value="T7SS_EccD"/>
    <property type="match status" value="1"/>
</dbReference>
<feature type="transmembrane region" description="Helical" evidence="7">
    <location>
        <begin position="144"/>
        <end position="163"/>
    </location>
</feature>
<dbReference type="Proteomes" id="UP001210380">
    <property type="component" value="Unassembled WGS sequence"/>
</dbReference>
<dbReference type="Gene3D" id="3.10.20.90">
    <property type="entry name" value="Phosphatidylinositol 3-kinase Catalytic Subunit, Chain A, domain 1"/>
    <property type="match status" value="1"/>
</dbReference>
<sequence length="446" mass="46318">MTRAYSRVTVLSEDRRVDVALPGGSAVSELMPQLLELCSPNTERTEPARWVLARVGGAEIAPDRTLTDAGVTDGDLLELQVRGTQNRPAYVEDVRDALEDAIDHAGLLWNPRATFRFALYTTAFALALLMLFGEVRVIGQPLPIVSAAGLAGVLVGAALWAAWRGERAAVRVLLAVACGWGALCGWLLAGLWAWPSLAGQAAGAVVATVVAAGSFVGTRLAAPHLAATGTVAIASSVVAAVTAFDVSSLQVTRAVAVICVLVIGALPRVALAAGGVANADYQVRNASVLGAAQLAKRIRLSAELLTGSVLGISAVAIWLVGALALSEQLSDRLLAAVVAVAVLLRSRVFSQVHHVVPLRVAGLVGLAVNGLHLYWDDLPARRPLLLLALVAVVLVALVLSSLALSDIVRARIKRTLNIVELAVVVLVLPVAATALGLFDAIGGMTR</sequence>
<feature type="domain" description="EccD-like transmembrane" evidence="8">
    <location>
        <begin position="120"/>
        <end position="443"/>
    </location>
</feature>
<feature type="transmembrane region" description="Helical" evidence="7">
    <location>
        <begin position="250"/>
        <end position="271"/>
    </location>
</feature>
<feature type="transmembrane region" description="Helical" evidence="7">
    <location>
        <begin position="117"/>
        <end position="138"/>
    </location>
</feature>
<feature type="transmembrane region" description="Helical" evidence="7">
    <location>
        <begin position="416"/>
        <end position="438"/>
    </location>
</feature>
<evidence type="ECO:0000313" key="9">
    <source>
        <dbReference type="EMBL" id="MDA3630242.1"/>
    </source>
</evidence>
<keyword evidence="4 7" id="KW-0812">Transmembrane</keyword>
<name>A0ABT4VAB4_9PSEU</name>
<dbReference type="InterPro" id="IPR024962">
    <property type="entry name" value="YukD-like"/>
</dbReference>
<comment type="caution">
    <text evidence="9">The sequence shown here is derived from an EMBL/GenBank/DDBJ whole genome shotgun (WGS) entry which is preliminary data.</text>
</comment>
<reference evidence="9 10" key="1">
    <citation type="submission" date="2022-11" db="EMBL/GenBank/DDBJ databases">
        <title>Draft genome sequence of Saccharopolyspora sp. WRP15-2 isolated from rhizosphere soils of wild rice in Thailand.</title>
        <authorList>
            <person name="Duangmal K."/>
            <person name="Kammanee S."/>
            <person name="Muangham S."/>
        </authorList>
    </citation>
    <scope>NUCLEOTIDE SEQUENCE [LARGE SCALE GENOMIC DNA]</scope>
    <source>
        <strain evidence="9 10">WRP15-2</strain>
    </source>
</reference>